<keyword evidence="8" id="KW-1185">Reference proteome</keyword>
<evidence type="ECO:0000313" key="7">
    <source>
        <dbReference type="EMBL" id="KIY96619.1"/>
    </source>
</evidence>
<dbReference type="KEGG" id="mng:MNEG_11343"/>
<dbReference type="PANTHER" id="PTHR11364">
    <property type="entry name" value="THIOSULFATE SULFERTANSFERASE"/>
    <property type="match status" value="1"/>
</dbReference>
<dbReference type="SMART" id="SM00450">
    <property type="entry name" value="RHOD"/>
    <property type="match status" value="2"/>
</dbReference>
<reference evidence="7 8" key="1">
    <citation type="journal article" date="2013" name="BMC Genomics">
        <title>Reconstruction of the lipid metabolism for the microalga Monoraphidium neglectum from its genome sequence reveals characteristics suitable for biofuel production.</title>
        <authorList>
            <person name="Bogen C."/>
            <person name="Al-Dilaimi A."/>
            <person name="Albersmeier A."/>
            <person name="Wichmann J."/>
            <person name="Grundmann M."/>
            <person name="Rupp O."/>
            <person name="Lauersen K.J."/>
            <person name="Blifernez-Klassen O."/>
            <person name="Kalinowski J."/>
            <person name="Goesmann A."/>
            <person name="Mussgnug J.H."/>
            <person name="Kruse O."/>
        </authorList>
    </citation>
    <scope>NUCLEOTIDE SEQUENCE [LARGE SCALE GENOMIC DNA]</scope>
    <source>
        <strain evidence="7 8">SAG 48.87</strain>
    </source>
</reference>
<sequence length="561" mass="59810">MFVSHIIVALVLGSFYWGQVQGFSLGVRRAEAFNVLIAAQIAYFITCRFLKRTTLHPRVLFGNPIAHLASLTTVGIMVFFTYVPVINTFFNMEPCVGIQWARICVSFVIMWILVEIEKVTFARIMPPLLRPVLRFVDAHSPRWMRLDYQPFRTPGRLCLTPKTATMAPQRKGTLVKSKAQVSPELQAAAEAATSGDGGGGGAARLPAGAGANGDAQQGTLIGAAVRKSCRALPPSRRRAMAAAASGDVPAVVSPQWLSERLGRPDVRVLDASWYMPAMGRDRIAEFKAERIPGARFWDVDGVADANTDLPHMLPSEAAFGAAADALGVTNGDTVVVYDCLGLFSSPRAWWTWKVFGHDKVAVLEGGLPAWKAAGFDTEVEPVTDDSLQASLRAARGEAGTDAGAAGYKASLQQDKVRSISQMRDLVDAIATGAVAGWESAGEQLVDARPAGRFRGADPEPRPGLRGGHMPGARSLPFPQVYVDGQLGAARFKSPEQLLAAFSAAGVDPQRPAVFTCGSGLTACVLALALQQARGGGPLPPVYDGSWCEWGALEDTPIVTGA</sequence>
<evidence type="ECO:0000313" key="8">
    <source>
        <dbReference type="Proteomes" id="UP000054498"/>
    </source>
</evidence>
<keyword evidence="1" id="KW-0808">Transferase</keyword>
<name>A0A0D2LZ21_9CHLO</name>
<evidence type="ECO:0000256" key="4">
    <source>
        <dbReference type="SAM" id="Phobius"/>
    </source>
</evidence>
<keyword evidence="4" id="KW-1133">Transmembrane helix</keyword>
<dbReference type="SUPFAM" id="SSF81665">
    <property type="entry name" value="Calcium ATPase, transmembrane domain M"/>
    <property type="match status" value="1"/>
</dbReference>
<dbReference type="CDD" id="cd01448">
    <property type="entry name" value="TST_Repeat_1"/>
    <property type="match status" value="1"/>
</dbReference>
<dbReference type="OrthoDB" id="270167at2759"/>
<dbReference type="CDD" id="cd01449">
    <property type="entry name" value="TST_Repeat_2"/>
    <property type="match status" value="1"/>
</dbReference>
<feature type="domain" description="Rhodanese" evidence="6">
    <location>
        <begin position="438"/>
        <end position="558"/>
    </location>
</feature>
<dbReference type="InterPro" id="IPR036873">
    <property type="entry name" value="Rhodanese-like_dom_sf"/>
</dbReference>
<dbReference type="GO" id="GO:0005739">
    <property type="term" value="C:mitochondrion"/>
    <property type="evidence" value="ECO:0007669"/>
    <property type="project" value="TreeGrafter"/>
</dbReference>
<proteinExistence type="predicted"/>
<keyword evidence="4" id="KW-0812">Transmembrane</keyword>
<evidence type="ECO:0000256" key="2">
    <source>
        <dbReference type="ARBA" id="ARBA00022737"/>
    </source>
</evidence>
<feature type="transmembrane region" description="Helical" evidence="4">
    <location>
        <begin position="71"/>
        <end position="90"/>
    </location>
</feature>
<keyword evidence="5" id="KW-0732">Signal</keyword>
<dbReference type="Proteomes" id="UP000054498">
    <property type="component" value="Unassembled WGS sequence"/>
</dbReference>
<feature type="signal peptide" evidence="5">
    <location>
        <begin position="1"/>
        <end position="22"/>
    </location>
</feature>
<dbReference type="SUPFAM" id="SSF52821">
    <property type="entry name" value="Rhodanese/Cell cycle control phosphatase"/>
    <property type="match status" value="2"/>
</dbReference>
<dbReference type="Gene3D" id="3.40.250.10">
    <property type="entry name" value="Rhodanese-like domain"/>
    <property type="match status" value="2"/>
</dbReference>
<dbReference type="AlphaFoldDB" id="A0A0D2LZ21"/>
<feature type="domain" description="Rhodanese" evidence="6">
    <location>
        <begin position="262"/>
        <end position="379"/>
    </location>
</feature>
<feature type="compositionally biased region" description="Low complexity" evidence="3">
    <location>
        <begin position="203"/>
        <end position="213"/>
    </location>
</feature>
<feature type="transmembrane region" description="Helical" evidence="4">
    <location>
        <begin position="32"/>
        <end position="50"/>
    </location>
</feature>
<dbReference type="Pfam" id="PF00581">
    <property type="entry name" value="Rhodanese"/>
    <property type="match status" value="2"/>
</dbReference>
<dbReference type="STRING" id="145388.A0A0D2LZ21"/>
<evidence type="ECO:0000259" key="6">
    <source>
        <dbReference type="PROSITE" id="PS50206"/>
    </source>
</evidence>
<dbReference type="InterPro" id="IPR001763">
    <property type="entry name" value="Rhodanese-like_dom"/>
</dbReference>
<evidence type="ECO:0000256" key="1">
    <source>
        <dbReference type="ARBA" id="ARBA00022679"/>
    </source>
</evidence>
<gene>
    <name evidence="7" type="ORF">MNEG_11343</name>
</gene>
<organism evidence="7 8">
    <name type="scientific">Monoraphidium neglectum</name>
    <dbReference type="NCBI Taxonomy" id="145388"/>
    <lineage>
        <taxon>Eukaryota</taxon>
        <taxon>Viridiplantae</taxon>
        <taxon>Chlorophyta</taxon>
        <taxon>core chlorophytes</taxon>
        <taxon>Chlorophyceae</taxon>
        <taxon>CS clade</taxon>
        <taxon>Sphaeropleales</taxon>
        <taxon>Selenastraceae</taxon>
        <taxon>Monoraphidium</taxon>
    </lineage>
</organism>
<accession>A0A0D2LZ21</accession>
<dbReference type="InterPro" id="IPR006068">
    <property type="entry name" value="ATPase_P-typ_cation-transptr_C"/>
</dbReference>
<keyword evidence="4" id="KW-0472">Membrane</keyword>
<dbReference type="PANTHER" id="PTHR11364:SF27">
    <property type="entry name" value="SULFURTRANSFERASE"/>
    <property type="match status" value="1"/>
</dbReference>
<dbReference type="RefSeq" id="XP_013895639.1">
    <property type="nucleotide sequence ID" value="XM_014040185.1"/>
</dbReference>
<evidence type="ECO:0000256" key="5">
    <source>
        <dbReference type="SAM" id="SignalP"/>
    </source>
</evidence>
<dbReference type="InterPro" id="IPR045078">
    <property type="entry name" value="TST/MPST-like"/>
</dbReference>
<keyword evidence="2" id="KW-0677">Repeat</keyword>
<dbReference type="EMBL" id="KK102920">
    <property type="protein sequence ID" value="KIY96619.1"/>
    <property type="molecule type" value="Genomic_DNA"/>
</dbReference>
<feature type="region of interest" description="Disordered" evidence="3">
    <location>
        <begin position="186"/>
        <end position="213"/>
    </location>
</feature>
<feature type="chain" id="PRO_5002246820" description="Rhodanese domain-containing protein" evidence="5">
    <location>
        <begin position="23"/>
        <end position="561"/>
    </location>
</feature>
<feature type="region of interest" description="Disordered" evidence="3">
    <location>
        <begin position="451"/>
        <end position="470"/>
    </location>
</feature>
<dbReference type="GeneID" id="25728596"/>
<dbReference type="PROSITE" id="PS50206">
    <property type="entry name" value="RHODANESE_3"/>
    <property type="match status" value="2"/>
</dbReference>
<evidence type="ECO:0000256" key="3">
    <source>
        <dbReference type="SAM" id="MobiDB-lite"/>
    </source>
</evidence>
<dbReference type="Pfam" id="PF00689">
    <property type="entry name" value="Cation_ATPase_C"/>
    <property type="match status" value="1"/>
</dbReference>
<feature type="transmembrane region" description="Helical" evidence="4">
    <location>
        <begin position="96"/>
        <end position="114"/>
    </location>
</feature>
<protein>
    <recommendedName>
        <fullName evidence="6">Rhodanese domain-containing protein</fullName>
    </recommendedName>
</protein>
<dbReference type="GO" id="GO:0004792">
    <property type="term" value="F:thiosulfate-cyanide sulfurtransferase activity"/>
    <property type="evidence" value="ECO:0007669"/>
    <property type="project" value="TreeGrafter"/>
</dbReference>
<dbReference type="InterPro" id="IPR023298">
    <property type="entry name" value="ATPase_P-typ_TM_dom_sf"/>
</dbReference>
<dbReference type="Gene3D" id="1.20.1110.10">
    <property type="entry name" value="Calcium-transporting ATPase, transmembrane domain"/>
    <property type="match status" value="1"/>
</dbReference>